<dbReference type="RefSeq" id="XP_004354052.1">
    <property type="nucleotide sequence ID" value="XM_004354000.1"/>
</dbReference>
<dbReference type="GeneID" id="14925378"/>
<organism evidence="2 3">
    <name type="scientific">Acanthamoeba castellanii (strain ATCC 30010 / Neff)</name>
    <dbReference type="NCBI Taxonomy" id="1257118"/>
    <lineage>
        <taxon>Eukaryota</taxon>
        <taxon>Amoebozoa</taxon>
        <taxon>Discosea</taxon>
        <taxon>Longamoebia</taxon>
        <taxon>Centramoebida</taxon>
        <taxon>Acanthamoebidae</taxon>
        <taxon>Acanthamoeba</taxon>
    </lineage>
</organism>
<evidence type="ECO:0000313" key="3">
    <source>
        <dbReference type="Proteomes" id="UP000011083"/>
    </source>
</evidence>
<sequence length="228" mass="23768">MQTPLSLALFWLLVATAGFLPAFVTGALTPVSASGDCDSVITIVGESNVNPWGLGGSTCITNAVTGLTSLESFTYYLRPMQNGTQAADAYVYNSDAEAVVASVALSGLPTDNSTTNYTAVQATFPSTVELSANTTYYLSFCINGTKTIGFYSGYNDTGDAFLFCSGDTTTCLTSNSSWTYFGGVLTMEVSSKACPLPSSASSLRWGSSFVALAWACLTGPSACFNHST</sequence>
<dbReference type="VEuPathDB" id="AmoebaDB:ACA1_165660"/>
<name>L8HGQ8_ACACF</name>
<evidence type="ECO:0000256" key="1">
    <source>
        <dbReference type="SAM" id="SignalP"/>
    </source>
</evidence>
<dbReference type="KEGG" id="acan:ACA1_165660"/>
<reference evidence="2 3" key="1">
    <citation type="journal article" date="2013" name="Genome Biol.">
        <title>Genome of Acanthamoeba castellanii highlights extensive lateral gene transfer and early evolution of tyrosine kinase signaling.</title>
        <authorList>
            <person name="Clarke M."/>
            <person name="Lohan A.J."/>
            <person name="Liu B."/>
            <person name="Lagkouvardos I."/>
            <person name="Roy S."/>
            <person name="Zafar N."/>
            <person name="Bertelli C."/>
            <person name="Schilde C."/>
            <person name="Kianianmomeni A."/>
            <person name="Burglin T.R."/>
            <person name="Frech C."/>
            <person name="Turcotte B."/>
            <person name="Kopec K.O."/>
            <person name="Synnott J.M."/>
            <person name="Choo C."/>
            <person name="Paponov I."/>
            <person name="Finkler A."/>
            <person name="Soon Heng Tan C."/>
            <person name="Hutchins A.P."/>
            <person name="Weinmeier T."/>
            <person name="Rattei T."/>
            <person name="Chu J.S."/>
            <person name="Gimenez G."/>
            <person name="Irimia M."/>
            <person name="Rigden D.J."/>
            <person name="Fitzpatrick D.A."/>
            <person name="Lorenzo-Morales J."/>
            <person name="Bateman A."/>
            <person name="Chiu C.H."/>
            <person name="Tang P."/>
            <person name="Hegemann P."/>
            <person name="Fromm H."/>
            <person name="Raoult D."/>
            <person name="Greub G."/>
            <person name="Miranda-Saavedra D."/>
            <person name="Chen N."/>
            <person name="Nash P."/>
            <person name="Ginger M.L."/>
            <person name="Horn M."/>
            <person name="Schaap P."/>
            <person name="Caler L."/>
            <person name="Loftus B."/>
        </authorList>
    </citation>
    <scope>NUCLEOTIDE SEQUENCE [LARGE SCALE GENOMIC DNA]</scope>
    <source>
        <strain evidence="2 3">Neff</strain>
    </source>
</reference>
<protein>
    <submittedName>
        <fullName evidence="2">Uncharacterized protein</fullName>
    </submittedName>
</protein>
<feature type="chain" id="PRO_5003990706" evidence="1">
    <location>
        <begin position="27"/>
        <end position="228"/>
    </location>
</feature>
<keyword evidence="3" id="KW-1185">Reference proteome</keyword>
<keyword evidence="1" id="KW-0732">Signal</keyword>
<gene>
    <name evidence="2" type="ORF">ACA1_165660</name>
</gene>
<proteinExistence type="predicted"/>
<dbReference type="Proteomes" id="UP000011083">
    <property type="component" value="Unassembled WGS sequence"/>
</dbReference>
<dbReference type="AlphaFoldDB" id="L8HGQ8"/>
<evidence type="ECO:0000313" key="2">
    <source>
        <dbReference type="EMBL" id="ELR24355.1"/>
    </source>
</evidence>
<feature type="signal peptide" evidence="1">
    <location>
        <begin position="1"/>
        <end position="26"/>
    </location>
</feature>
<dbReference type="EMBL" id="KB007830">
    <property type="protein sequence ID" value="ELR24355.1"/>
    <property type="molecule type" value="Genomic_DNA"/>
</dbReference>
<accession>L8HGQ8</accession>